<name>A0A853FF87_9BURK</name>
<proteinExistence type="inferred from homology"/>
<dbReference type="InterPro" id="IPR036034">
    <property type="entry name" value="PDZ_sf"/>
</dbReference>
<accession>A0A853FF87</accession>
<evidence type="ECO:0000256" key="9">
    <source>
        <dbReference type="ARBA" id="ARBA00023049"/>
    </source>
</evidence>
<comment type="caution">
    <text evidence="13">The sequence shown here is derived from an EMBL/GenBank/DDBJ whole genome shotgun (WGS) entry which is preliminary data.</text>
</comment>
<dbReference type="InterPro" id="IPR004387">
    <property type="entry name" value="Pept_M50_Zn"/>
</dbReference>
<evidence type="ECO:0000256" key="6">
    <source>
        <dbReference type="ARBA" id="ARBA00022801"/>
    </source>
</evidence>
<dbReference type="RefSeq" id="WP_129968635.1">
    <property type="nucleotide sequence ID" value="NZ_JACCEW010000002.1"/>
</dbReference>
<sequence>MLYTLIAFAVALGVLITFHELGHYWVARRCGVRVLRFSIGFGKVLMRRVDRQGTEWALSAIPLGGYVKMLDDAPADASAAQAASAFNNKPLAQRSAIVLAGPMANLLLAAILYSLLNFAGTREPAAILASPPAGTAAAQAGLTEGDRITGVGGHAVQSWSQVRWQLLDVLSSGGQVTLDVESSAGNERERTLVVPPAASQSPEDADPMVQAGLRLAAPRPLITQVLPDGAGAQSGLRKGDIIVAAGNLQTPDANALVREIQAHPGQTLPLTLMRDGTALTLRITPQRETASDGRDIGRIGVVLGPDFPMVTVRYGLFESVTRGVSRTVDTVWYSLKMMGRMVVGDVSLRNVSGPVTIADYAGQTARMGFAAYIGFLALISVSIGVLNLLPIPMLDGGHLMYYLFEAVRGKPVPESWFENGQRVGLGLLAALMGLAFFNDFSRLFS</sequence>
<gene>
    <name evidence="13" type="primary">rseP</name>
    <name evidence="13" type="ORF">H0A68_07355</name>
</gene>
<feature type="transmembrane region" description="Helical" evidence="11">
    <location>
        <begin position="369"/>
        <end position="391"/>
    </location>
</feature>
<feature type="domain" description="PDZ" evidence="12">
    <location>
        <begin position="209"/>
        <end position="276"/>
    </location>
</feature>
<keyword evidence="9 11" id="KW-0482">Metalloprotease</keyword>
<keyword evidence="8 11" id="KW-1133">Transmembrane helix</keyword>
<evidence type="ECO:0000256" key="8">
    <source>
        <dbReference type="ARBA" id="ARBA00022989"/>
    </source>
</evidence>
<dbReference type="CDD" id="cd06163">
    <property type="entry name" value="S2P-M50_PDZ_RseP-like"/>
    <property type="match status" value="1"/>
</dbReference>
<evidence type="ECO:0000256" key="4">
    <source>
        <dbReference type="ARBA" id="ARBA00022670"/>
    </source>
</evidence>
<dbReference type="GO" id="GO:0016020">
    <property type="term" value="C:membrane"/>
    <property type="evidence" value="ECO:0007669"/>
    <property type="project" value="UniProtKB-SubCell"/>
</dbReference>
<dbReference type="Pfam" id="PF02163">
    <property type="entry name" value="Peptidase_M50"/>
    <property type="match status" value="1"/>
</dbReference>
<dbReference type="SMART" id="SM00228">
    <property type="entry name" value="PDZ"/>
    <property type="match status" value="2"/>
</dbReference>
<dbReference type="Proteomes" id="UP000580517">
    <property type="component" value="Unassembled WGS sequence"/>
</dbReference>
<dbReference type="OrthoDB" id="9782003at2"/>
<evidence type="ECO:0000256" key="3">
    <source>
        <dbReference type="ARBA" id="ARBA00007931"/>
    </source>
</evidence>
<keyword evidence="6 11" id="KW-0378">Hydrolase</keyword>
<keyword evidence="7 11" id="KW-0862">Zinc</keyword>
<comment type="cofactor">
    <cofactor evidence="1 11">
        <name>Zn(2+)</name>
        <dbReference type="ChEBI" id="CHEBI:29105"/>
    </cofactor>
</comment>
<dbReference type="GO" id="GO:0004222">
    <property type="term" value="F:metalloendopeptidase activity"/>
    <property type="evidence" value="ECO:0007669"/>
    <property type="project" value="InterPro"/>
</dbReference>
<evidence type="ECO:0000256" key="5">
    <source>
        <dbReference type="ARBA" id="ARBA00022692"/>
    </source>
</evidence>
<protein>
    <recommendedName>
        <fullName evidence="11">Zinc metalloprotease</fullName>
        <ecNumber evidence="11">3.4.24.-</ecNumber>
    </recommendedName>
</protein>
<dbReference type="AlphaFoldDB" id="A0A853FF87"/>
<evidence type="ECO:0000256" key="7">
    <source>
        <dbReference type="ARBA" id="ARBA00022833"/>
    </source>
</evidence>
<feature type="transmembrane region" description="Helical" evidence="11">
    <location>
        <begin position="423"/>
        <end position="440"/>
    </location>
</feature>
<dbReference type="PANTHER" id="PTHR42837:SF2">
    <property type="entry name" value="MEMBRANE METALLOPROTEASE ARASP2, CHLOROPLASTIC-RELATED"/>
    <property type="match status" value="1"/>
</dbReference>
<keyword evidence="4 13" id="KW-0645">Protease</keyword>
<keyword evidence="11" id="KW-0479">Metal-binding</keyword>
<evidence type="ECO:0000256" key="10">
    <source>
        <dbReference type="ARBA" id="ARBA00023136"/>
    </source>
</evidence>
<dbReference type="InterPro" id="IPR041489">
    <property type="entry name" value="PDZ_6"/>
</dbReference>
<organism evidence="13 14">
    <name type="scientific">Allopusillimonas soli</name>
    <dbReference type="NCBI Taxonomy" id="659016"/>
    <lineage>
        <taxon>Bacteria</taxon>
        <taxon>Pseudomonadati</taxon>
        <taxon>Pseudomonadota</taxon>
        <taxon>Betaproteobacteria</taxon>
        <taxon>Burkholderiales</taxon>
        <taxon>Alcaligenaceae</taxon>
        <taxon>Allopusillimonas</taxon>
    </lineage>
</organism>
<comment type="similarity">
    <text evidence="3 11">Belongs to the peptidase M50B family.</text>
</comment>
<evidence type="ECO:0000256" key="2">
    <source>
        <dbReference type="ARBA" id="ARBA00004141"/>
    </source>
</evidence>
<dbReference type="InterPro" id="IPR008915">
    <property type="entry name" value="Peptidase_M50"/>
</dbReference>
<dbReference type="SUPFAM" id="SSF50156">
    <property type="entry name" value="PDZ domain-like"/>
    <property type="match status" value="2"/>
</dbReference>
<evidence type="ECO:0000259" key="12">
    <source>
        <dbReference type="SMART" id="SM00228"/>
    </source>
</evidence>
<dbReference type="CDD" id="cd23081">
    <property type="entry name" value="cpPDZ_EcRseP-like"/>
    <property type="match status" value="1"/>
</dbReference>
<evidence type="ECO:0000313" key="14">
    <source>
        <dbReference type="Proteomes" id="UP000580517"/>
    </source>
</evidence>
<dbReference type="Gene3D" id="2.30.42.10">
    <property type="match status" value="2"/>
</dbReference>
<reference evidence="13 14" key="1">
    <citation type="submission" date="2020-07" db="EMBL/GenBank/DDBJ databases">
        <title>Taxonomic revisions and descriptions of new bacterial species based on genomic comparisons in the high-G+C-content subgroup of the family Alcaligenaceae.</title>
        <authorList>
            <person name="Szabo A."/>
            <person name="Felfoldi T."/>
        </authorList>
    </citation>
    <scope>NUCLEOTIDE SEQUENCE [LARGE SCALE GENOMIC DNA]</scope>
    <source>
        <strain evidence="13 14">DSM 25264</strain>
    </source>
</reference>
<feature type="transmembrane region" description="Helical" evidence="11">
    <location>
        <begin position="6"/>
        <end position="26"/>
    </location>
</feature>
<feature type="domain" description="PDZ" evidence="12">
    <location>
        <begin position="112"/>
        <end position="184"/>
    </location>
</feature>
<dbReference type="PANTHER" id="PTHR42837">
    <property type="entry name" value="REGULATOR OF SIGMA-E PROTEASE RSEP"/>
    <property type="match status" value="1"/>
</dbReference>
<dbReference type="InterPro" id="IPR001478">
    <property type="entry name" value="PDZ"/>
</dbReference>
<dbReference type="NCBIfam" id="TIGR00054">
    <property type="entry name" value="RIP metalloprotease RseP"/>
    <property type="match status" value="1"/>
</dbReference>
<dbReference type="GO" id="GO:0046872">
    <property type="term" value="F:metal ion binding"/>
    <property type="evidence" value="ECO:0007669"/>
    <property type="project" value="UniProtKB-KW"/>
</dbReference>
<comment type="subcellular location">
    <subcellularLocation>
        <location evidence="2">Membrane</location>
        <topology evidence="2">Multi-pass membrane protein</topology>
    </subcellularLocation>
</comment>
<dbReference type="GO" id="GO:0006508">
    <property type="term" value="P:proteolysis"/>
    <property type="evidence" value="ECO:0007669"/>
    <property type="project" value="UniProtKB-KW"/>
</dbReference>
<dbReference type="EMBL" id="JACCEW010000002">
    <property type="protein sequence ID" value="NYT36686.1"/>
    <property type="molecule type" value="Genomic_DNA"/>
</dbReference>
<dbReference type="EC" id="3.4.24.-" evidence="11"/>
<keyword evidence="14" id="KW-1185">Reference proteome</keyword>
<evidence type="ECO:0000256" key="1">
    <source>
        <dbReference type="ARBA" id="ARBA00001947"/>
    </source>
</evidence>
<evidence type="ECO:0000256" key="11">
    <source>
        <dbReference type="RuleBase" id="RU362031"/>
    </source>
</evidence>
<evidence type="ECO:0000313" key="13">
    <source>
        <dbReference type="EMBL" id="NYT36686.1"/>
    </source>
</evidence>
<keyword evidence="10 11" id="KW-0472">Membrane</keyword>
<keyword evidence="5 11" id="KW-0812">Transmembrane</keyword>
<dbReference type="Pfam" id="PF17820">
    <property type="entry name" value="PDZ_6"/>
    <property type="match status" value="1"/>
</dbReference>